<organism evidence="7 8">
    <name type="scientific">Candidatus Galacturonatibacter soehngenii</name>
    <dbReference type="NCBI Taxonomy" id="2307010"/>
    <lineage>
        <taxon>Bacteria</taxon>
        <taxon>Bacillati</taxon>
        <taxon>Bacillota</taxon>
        <taxon>Clostridia</taxon>
        <taxon>Lachnospirales</taxon>
        <taxon>Lachnospiraceae</taxon>
        <taxon>Candidatus Galacturonatibacter</taxon>
    </lineage>
</organism>
<reference evidence="7 8" key="2">
    <citation type="submission" date="2020-02" db="EMBL/GenBank/DDBJ databases">
        <title>Candidatus Galacturonibacter soehngenii shows hetero-acetogenic catabolism of galacturonic acid but lacks a canonical carbon monoxide dehydrogenase/acetyl-CoA synthase complex.</title>
        <authorList>
            <person name="Diender M."/>
            <person name="Stouten G.R."/>
            <person name="Petersen J.F."/>
            <person name="Nielsen P.H."/>
            <person name="Dueholm M.S."/>
            <person name="Pronk J.T."/>
            <person name="Van Loosdrecht M.C.M."/>
        </authorList>
    </citation>
    <scope>NUCLEOTIDE SEQUENCE [LARGE SCALE GENOMIC DNA]</scope>
    <source>
        <strain evidence="7">GalUA</strain>
    </source>
</reference>
<dbReference type="Proteomes" id="UP000461768">
    <property type="component" value="Unassembled WGS sequence"/>
</dbReference>
<keyword evidence="8" id="KW-1185">Reference proteome</keyword>
<dbReference type="OrthoDB" id="9771731at2"/>
<dbReference type="PANTHER" id="PTHR43027">
    <property type="entry name" value="DOXORUBICIN RESISTANCE ABC TRANSPORTER PERMEASE PROTEIN DRRC-RELATED"/>
    <property type="match status" value="1"/>
</dbReference>
<evidence type="ECO:0000256" key="3">
    <source>
        <dbReference type="ARBA" id="ARBA00022989"/>
    </source>
</evidence>
<reference evidence="7 8" key="1">
    <citation type="submission" date="2019-09" db="EMBL/GenBank/DDBJ databases">
        <authorList>
            <person name="Valk L.C."/>
        </authorList>
    </citation>
    <scope>NUCLEOTIDE SEQUENCE [LARGE SCALE GENOMIC DNA]</scope>
    <source>
        <strain evidence="7">GalUA</strain>
    </source>
</reference>
<dbReference type="InterPro" id="IPR013525">
    <property type="entry name" value="ABC2_TM"/>
</dbReference>
<feature type="transmembrane region" description="Helical" evidence="5">
    <location>
        <begin position="261"/>
        <end position="281"/>
    </location>
</feature>
<feature type="transmembrane region" description="Helical" evidence="5">
    <location>
        <begin position="20"/>
        <end position="38"/>
    </location>
</feature>
<evidence type="ECO:0000313" key="7">
    <source>
        <dbReference type="EMBL" id="KAB1440523.1"/>
    </source>
</evidence>
<evidence type="ECO:0000256" key="1">
    <source>
        <dbReference type="ARBA" id="ARBA00004141"/>
    </source>
</evidence>
<accession>A0A7V7QNP4</accession>
<evidence type="ECO:0000259" key="6">
    <source>
        <dbReference type="Pfam" id="PF12698"/>
    </source>
</evidence>
<feature type="transmembrane region" description="Helical" evidence="5">
    <location>
        <begin position="224"/>
        <end position="249"/>
    </location>
</feature>
<gene>
    <name evidence="7" type="ORF">F7O84_01450</name>
</gene>
<evidence type="ECO:0000256" key="2">
    <source>
        <dbReference type="ARBA" id="ARBA00022692"/>
    </source>
</evidence>
<dbReference type="RefSeq" id="WP_151141049.1">
    <property type="nucleotide sequence ID" value="NZ_WAGX01000003.1"/>
</dbReference>
<feature type="transmembrane region" description="Helical" evidence="5">
    <location>
        <begin position="353"/>
        <end position="371"/>
    </location>
</feature>
<dbReference type="AlphaFoldDB" id="A0A7V7QNP4"/>
<dbReference type="EMBL" id="WAGX01000003">
    <property type="protein sequence ID" value="KAB1440523.1"/>
    <property type="molecule type" value="Genomic_DNA"/>
</dbReference>
<dbReference type="GO" id="GO:0016020">
    <property type="term" value="C:membrane"/>
    <property type="evidence" value="ECO:0007669"/>
    <property type="project" value="UniProtKB-SubCell"/>
</dbReference>
<feature type="transmembrane region" description="Helical" evidence="5">
    <location>
        <begin position="180"/>
        <end position="203"/>
    </location>
</feature>
<feature type="domain" description="ABC-2 type transporter transmembrane" evidence="6">
    <location>
        <begin position="20"/>
        <end position="366"/>
    </location>
</feature>
<proteinExistence type="predicted"/>
<dbReference type="PANTHER" id="PTHR43027:SF1">
    <property type="entry name" value="DOXORUBICIN RESISTANCE ABC TRANSPORTER PERMEASE PROTEIN DRRC-RELATED"/>
    <property type="match status" value="1"/>
</dbReference>
<comment type="subcellular location">
    <subcellularLocation>
        <location evidence="1">Membrane</location>
        <topology evidence="1">Multi-pass membrane protein</topology>
    </subcellularLocation>
</comment>
<evidence type="ECO:0000313" key="8">
    <source>
        <dbReference type="Proteomes" id="UP000461768"/>
    </source>
</evidence>
<protein>
    <submittedName>
        <fullName evidence="7">ABC transporter permease</fullName>
    </submittedName>
</protein>
<evidence type="ECO:0000256" key="5">
    <source>
        <dbReference type="SAM" id="Phobius"/>
    </source>
</evidence>
<evidence type="ECO:0000256" key="4">
    <source>
        <dbReference type="ARBA" id="ARBA00023136"/>
    </source>
</evidence>
<name>A0A7V7QNP4_9FIRM</name>
<dbReference type="GO" id="GO:0140359">
    <property type="term" value="F:ABC-type transporter activity"/>
    <property type="evidence" value="ECO:0007669"/>
    <property type="project" value="InterPro"/>
</dbReference>
<keyword evidence="3 5" id="KW-1133">Transmembrane helix</keyword>
<dbReference type="Pfam" id="PF12698">
    <property type="entry name" value="ABC2_membrane_3"/>
    <property type="match status" value="1"/>
</dbReference>
<dbReference type="InterPro" id="IPR052902">
    <property type="entry name" value="ABC-2_transporter"/>
</dbReference>
<comment type="caution">
    <text evidence="7">The sequence shown here is derived from an EMBL/GenBank/DDBJ whole genome shotgun (WGS) entry which is preliminary data.</text>
</comment>
<keyword evidence="2 5" id="KW-0812">Transmembrane</keyword>
<keyword evidence="4 5" id="KW-0472">Membrane</keyword>
<sequence length="379" mass="42998">MFVRLFQYKVKRLFRTKDELFWCLVFPLILGTFFYMSFGGFQDKQETFQAINIGYITTETGKDEDFDQVLMLLSKDGKDQIVRIKTTKEEEAKKLLLDKKIAGIIYNTLEVTLTVNGEGINESILNSFLNQYIQKRETFTKIAQISPDKLNEVLELEFKDSSYLQEIRFTNASIDPMTSYYYALIAMTCLYGCFAGLSSAIDIKANMSTLASRRLVAPTNKMKIILGDFFGAVFVQFICTLITVCYIIFVLKVDMGQKINYLMLTAFVGSLIGVTTGLFIGSIGRQSENVKSAIVLAGTMVECFLSGLMVGNMKDIVERHAPIINRINPATLIVDSLYSLDIYDTYDRYMRNMISMLILATILCIGSFLAIRRERYASI</sequence>
<feature type="transmembrane region" description="Helical" evidence="5">
    <location>
        <begin position="293"/>
        <end position="311"/>
    </location>
</feature>